<evidence type="ECO:0000313" key="7">
    <source>
        <dbReference type="EMBL" id="KIO44690.1"/>
    </source>
</evidence>
<dbReference type="NCBIfam" id="TIGR02937">
    <property type="entry name" value="sigma70-ECF"/>
    <property type="match status" value="1"/>
</dbReference>
<evidence type="ECO:0000313" key="8">
    <source>
        <dbReference type="Proteomes" id="UP000031980"/>
    </source>
</evidence>
<dbReference type="EMBL" id="JPIU01000038">
    <property type="protein sequence ID" value="KIO44690.1"/>
    <property type="molecule type" value="Genomic_DNA"/>
</dbReference>
<dbReference type="CDD" id="cd06171">
    <property type="entry name" value="Sigma70_r4"/>
    <property type="match status" value="1"/>
</dbReference>
<sequence length="193" mass="23089">MSDVNIQSEEFIKGLVHREPRSFRCLFYFFHKRLCLFALKIVKDSCEAEDIVQEVFLAFWKTDIVKFPNLKTIRIFLYNSVQNRCLNYLRDREIQERNYKKLGRQECDEDYILCQQIRADVVAEIFDAINELPEKCREIFTLSYIKELPDKEIAELLQISPNTIKTQKQRAKTFLRTRLGDVFVYVTMFFPGF</sequence>
<dbReference type="InterPro" id="IPR007627">
    <property type="entry name" value="RNA_pol_sigma70_r2"/>
</dbReference>
<dbReference type="Gene3D" id="1.10.1740.10">
    <property type="match status" value="1"/>
</dbReference>
<dbReference type="Gene3D" id="1.10.10.10">
    <property type="entry name" value="Winged helix-like DNA-binding domain superfamily/Winged helix DNA-binding domain"/>
    <property type="match status" value="1"/>
</dbReference>
<evidence type="ECO:0000259" key="6">
    <source>
        <dbReference type="Pfam" id="PF08281"/>
    </source>
</evidence>
<protein>
    <recommendedName>
        <fullName evidence="9">RNA polymerase sigma-70 factor</fullName>
    </recommendedName>
</protein>
<dbReference type="InterPro" id="IPR014327">
    <property type="entry name" value="RNA_pol_sigma70_bacteroid"/>
</dbReference>
<evidence type="ECO:0000259" key="5">
    <source>
        <dbReference type="Pfam" id="PF04542"/>
    </source>
</evidence>
<reference evidence="7 8" key="1">
    <citation type="submission" date="2014-07" db="EMBL/GenBank/DDBJ databases">
        <title>Porphyromonadaceae bacterium OUH 308042 = ATCC BAA-2681 = DSM 28342 draft genome.</title>
        <authorList>
            <person name="Sydenham T.V."/>
            <person name="Hasman H."/>
            <person name="Justensen U.S."/>
        </authorList>
    </citation>
    <scope>NUCLEOTIDE SEQUENCE [LARGE SCALE GENOMIC DNA]</scope>
    <source>
        <strain evidence="7 8">OUH 308042</strain>
    </source>
</reference>
<dbReference type="InterPro" id="IPR013325">
    <property type="entry name" value="RNA_pol_sigma_r2"/>
</dbReference>
<dbReference type="InterPro" id="IPR013249">
    <property type="entry name" value="RNA_pol_sigma70_r4_t2"/>
</dbReference>
<evidence type="ECO:0000256" key="2">
    <source>
        <dbReference type="ARBA" id="ARBA00023015"/>
    </source>
</evidence>
<comment type="similarity">
    <text evidence="1">Belongs to the sigma-70 factor family. ECF subfamily.</text>
</comment>
<dbReference type="PANTHER" id="PTHR43133">
    <property type="entry name" value="RNA POLYMERASE ECF-TYPE SIGMA FACTO"/>
    <property type="match status" value="1"/>
</dbReference>
<gene>
    <name evidence="7" type="ORF">BA92_06535</name>
</gene>
<feature type="domain" description="RNA polymerase sigma-70 region 2" evidence="5">
    <location>
        <begin position="32"/>
        <end position="92"/>
    </location>
</feature>
<dbReference type="SUPFAM" id="SSF88659">
    <property type="entry name" value="Sigma3 and sigma4 domains of RNA polymerase sigma factors"/>
    <property type="match status" value="1"/>
</dbReference>
<dbReference type="Pfam" id="PF08281">
    <property type="entry name" value="Sigma70_r4_2"/>
    <property type="match status" value="1"/>
</dbReference>
<dbReference type="GO" id="GO:0016987">
    <property type="term" value="F:sigma factor activity"/>
    <property type="evidence" value="ECO:0007669"/>
    <property type="project" value="UniProtKB-KW"/>
</dbReference>
<dbReference type="InterPro" id="IPR014284">
    <property type="entry name" value="RNA_pol_sigma-70_dom"/>
</dbReference>
<keyword evidence="4" id="KW-0804">Transcription</keyword>
<evidence type="ECO:0008006" key="9">
    <source>
        <dbReference type="Google" id="ProtNLM"/>
    </source>
</evidence>
<dbReference type="Proteomes" id="UP000031980">
    <property type="component" value="Unassembled WGS sequence"/>
</dbReference>
<keyword evidence="8" id="KW-1185">Reference proteome</keyword>
<dbReference type="InterPro" id="IPR036388">
    <property type="entry name" value="WH-like_DNA-bd_sf"/>
</dbReference>
<dbReference type="GO" id="GO:0003677">
    <property type="term" value="F:DNA binding"/>
    <property type="evidence" value="ECO:0007669"/>
    <property type="project" value="InterPro"/>
</dbReference>
<dbReference type="Pfam" id="PF04542">
    <property type="entry name" value="Sigma70_r2"/>
    <property type="match status" value="1"/>
</dbReference>
<dbReference type="NCBIfam" id="TIGR02985">
    <property type="entry name" value="Sig70_bacteroi1"/>
    <property type="match status" value="1"/>
</dbReference>
<organism evidence="7 8">
    <name type="scientific">Sanguibacteroides justesenii</name>
    <dbReference type="NCBI Taxonomy" id="1547597"/>
    <lineage>
        <taxon>Bacteria</taxon>
        <taxon>Pseudomonadati</taxon>
        <taxon>Bacteroidota</taxon>
        <taxon>Bacteroidia</taxon>
        <taxon>Bacteroidales</taxon>
        <taxon>Porphyromonadaceae</taxon>
        <taxon>Sanguibacteroides</taxon>
    </lineage>
</organism>
<feature type="domain" description="RNA polymerase sigma factor 70 region 4 type 2" evidence="6">
    <location>
        <begin position="125"/>
        <end position="175"/>
    </location>
</feature>
<evidence type="ECO:0000256" key="1">
    <source>
        <dbReference type="ARBA" id="ARBA00010641"/>
    </source>
</evidence>
<keyword evidence="2" id="KW-0805">Transcription regulation</keyword>
<accession>A0A0C3R529</accession>
<proteinExistence type="inferred from homology"/>
<dbReference type="SUPFAM" id="SSF88946">
    <property type="entry name" value="Sigma2 domain of RNA polymerase sigma factors"/>
    <property type="match status" value="1"/>
</dbReference>
<keyword evidence="3" id="KW-0731">Sigma factor</keyword>
<dbReference type="RefSeq" id="WP_160289620.1">
    <property type="nucleotide sequence ID" value="NZ_JPIU01000038.1"/>
</dbReference>
<evidence type="ECO:0000256" key="4">
    <source>
        <dbReference type="ARBA" id="ARBA00023163"/>
    </source>
</evidence>
<dbReference type="InterPro" id="IPR039425">
    <property type="entry name" value="RNA_pol_sigma-70-like"/>
</dbReference>
<name>A0A0C3R529_9PORP</name>
<dbReference type="GO" id="GO:0006352">
    <property type="term" value="P:DNA-templated transcription initiation"/>
    <property type="evidence" value="ECO:0007669"/>
    <property type="project" value="InterPro"/>
</dbReference>
<comment type="caution">
    <text evidence="7">The sequence shown here is derived from an EMBL/GenBank/DDBJ whole genome shotgun (WGS) entry which is preliminary data.</text>
</comment>
<dbReference type="PANTHER" id="PTHR43133:SF46">
    <property type="entry name" value="RNA POLYMERASE SIGMA-70 FACTOR ECF SUBFAMILY"/>
    <property type="match status" value="1"/>
</dbReference>
<dbReference type="AlphaFoldDB" id="A0A0C3R529"/>
<evidence type="ECO:0000256" key="3">
    <source>
        <dbReference type="ARBA" id="ARBA00023082"/>
    </source>
</evidence>
<dbReference type="InterPro" id="IPR013324">
    <property type="entry name" value="RNA_pol_sigma_r3/r4-like"/>
</dbReference>